<dbReference type="InterPro" id="IPR043129">
    <property type="entry name" value="ATPase_NBD"/>
</dbReference>
<dbReference type="PANTHER" id="PTHR32432:SF3">
    <property type="entry name" value="ETHANOLAMINE UTILIZATION PROTEIN EUTJ"/>
    <property type="match status" value="1"/>
</dbReference>
<reference evidence="1 2" key="1">
    <citation type="submission" date="2018-05" db="EMBL/GenBank/DDBJ databases">
        <title>Genomic Encyclopedia of Type Strains, Phase IV (KMG-IV): sequencing the most valuable type-strain genomes for metagenomic binning, comparative biology and taxonomic classification.</title>
        <authorList>
            <person name="Goeker M."/>
        </authorList>
    </citation>
    <scope>NUCLEOTIDE SEQUENCE [LARGE SCALE GENOMIC DNA]</scope>
    <source>
        <strain evidence="1 2">DSM 7229</strain>
    </source>
</reference>
<evidence type="ECO:0000313" key="2">
    <source>
        <dbReference type="Proteomes" id="UP000245655"/>
    </source>
</evidence>
<dbReference type="PIRSF" id="PIRSF019169">
    <property type="entry name" value="PilM"/>
    <property type="match status" value="1"/>
</dbReference>
<dbReference type="RefSeq" id="WP_109591932.1">
    <property type="nucleotide sequence ID" value="NZ_CAJGZY010000019.1"/>
</dbReference>
<dbReference type="PANTHER" id="PTHR32432">
    <property type="entry name" value="CELL DIVISION PROTEIN FTSA-RELATED"/>
    <property type="match status" value="1"/>
</dbReference>
<dbReference type="InterPro" id="IPR005883">
    <property type="entry name" value="PilM"/>
</dbReference>
<dbReference type="Gene3D" id="3.30.1490.300">
    <property type="match status" value="1"/>
</dbReference>
<dbReference type="GeneID" id="60255804"/>
<accession>A0A2V1ZTW8</accession>
<dbReference type="Gene3D" id="3.30.420.40">
    <property type="match status" value="2"/>
</dbReference>
<organism evidence="1 2">
    <name type="scientific">Psychrobacter immobilis</name>
    <dbReference type="NCBI Taxonomy" id="498"/>
    <lineage>
        <taxon>Bacteria</taxon>
        <taxon>Pseudomonadati</taxon>
        <taxon>Pseudomonadota</taxon>
        <taxon>Gammaproteobacteria</taxon>
        <taxon>Moraxellales</taxon>
        <taxon>Moraxellaceae</taxon>
        <taxon>Psychrobacter</taxon>
    </lineage>
</organism>
<protein>
    <submittedName>
        <fullName evidence="1">Type IV pilus assembly protein PilM</fullName>
    </submittedName>
</protein>
<dbReference type="EMBL" id="QGGM01000012">
    <property type="protein sequence ID" value="PWK08937.1"/>
    <property type="molecule type" value="Genomic_DNA"/>
</dbReference>
<dbReference type="Proteomes" id="UP000245655">
    <property type="component" value="Unassembled WGS sequence"/>
</dbReference>
<proteinExistence type="predicted"/>
<sequence length="351" mass="38073">MRLFTSKSQNLIGVDICATSVKLVDIQRQQGMFHLKSYGIERLPEGIVVDKLLVDTEAVGHIIANLAKRCHVAGSSAATAVSGSAVITKIIDMDAALSDVEREAQIRLDADQYIPYPLEDVNLDFEVLGPSLASNDMVQVLLAASRSENVDQRVDALTFGGLQTKVMDIESHAIERAFGLMVNNLPNAPELVALIDIGHNQTTLYIAKNGEFIYSREQLFGGVQLTEAIQNRYGLSAEEASVSKRERTLPDDYYLDVLTPFIENAIQQITRSLQFYFSSSQYSSIDHVVLAGGSSSISGLAGMAQQKLGVTVSIANPFTNMTIAPNIDNEQLAIDAPSLMAACGLALRSFD</sequence>
<evidence type="ECO:0000313" key="1">
    <source>
        <dbReference type="EMBL" id="PWK08937.1"/>
    </source>
</evidence>
<name>A0A2V1ZTW8_PSYIM</name>
<gene>
    <name evidence="1" type="ORF">C8D84_11275</name>
</gene>
<dbReference type="NCBIfam" id="TIGR01175">
    <property type="entry name" value="pilM"/>
    <property type="match status" value="1"/>
</dbReference>
<keyword evidence="2" id="KW-1185">Reference proteome</keyword>
<dbReference type="SUPFAM" id="SSF53067">
    <property type="entry name" value="Actin-like ATPase domain"/>
    <property type="match status" value="2"/>
</dbReference>
<dbReference type="CDD" id="cd24049">
    <property type="entry name" value="ASKHA_NBD_PilM"/>
    <property type="match status" value="1"/>
</dbReference>
<dbReference type="AlphaFoldDB" id="A0A2V1ZTW8"/>
<comment type="caution">
    <text evidence="1">The sequence shown here is derived from an EMBL/GenBank/DDBJ whole genome shotgun (WGS) entry which is preliminary data.</text>
</comment>
<dbReference type="InterPro" id="IPR050696">
    <property type="entry name" value="FtsA/MreB"/>
</dbReference>
<dbReference type="Pfam" id="PF11104">
    <property type="entry name" value="PilM_2"/>
    <property type="match status" value="1"/>
</dbReference>